<evidence type="ECO:0000259" key="2">
    <source>
        <dbReference type="Pfam" id="PF13843"/>
    </source>
</evidence>
<evidence type="ECO:0000313" key="3">
    <source>
        <dbReference type="Ensembl" id="ENSNMLP00000013020.1"/>
    </source>
</evidence>
<evidence type="ECO:0000256" key="1">
    <source>
        <dbReference type="SAM" id="MobiDB-lite"/>
    </source>
</evidence>
<sequence>MLLSNFTKTSAIMAKRFLSLSEMLEEVFRSRDDSGSESDIEGFGSDRSSSSSEDNDARRIDPAEESGWKTQNDVDTAPPRKIFVPKREPGPQVDLSPDYSPMDLFSLFIDKSSVSVLCSNTNKQAAKNIAKGKKYTWTPLQESELFKYMGLLFYFCTVRLPSIESYWRKDTVFSQYLPPRVMSRDRFRMISWNIHMSNPEEDVVNDQRKGTPQHDKLFRLKPLLVSLTTACKAHYHPKQNIAIDERMVARSSMKQYIKNKPTKWGFKLFVLADSDNGYTIDFKIYTGKSVIACVPDYASEGCSPHTSECAHQERSKRHCQVDQGTIHPAFSGDTVTRCVKTNPGGWGTRPIPCPTPIIHYNKHMGGVDLSDQLVQYYIAHRKSTHAYLLHLEIYASQCASYGRRTCDHCRLTRQKNVSTPWKCSKCDVALCVILERNCFHVYHQ</sequence>
<dbReference type="Proteomes" id="UP000694523">
    <property type="component" value="Unplaced"/>
</dbReference>
<dbReference type="AlphaFoldDB" id="A0A8C6SX46"/>
<feature type="region of interest" description="Disordered" evidence="1">
    <location>
        <begin position="28"/>
        <end position="91"/>
    </location>
</feature>
<protein>
    <recommendedName>
        <fullName evidence="2">PiggyBac transposable element-derived protein domain-containing protein</fullName>
    </recommendedName>
</protein>
<feature type="domain" description="PiggyBac transposable element-derived protein" evidence="2">
    <location>
        <begin position="100"/>
        <end position="289"/>
    </location>
</feature>
<dbReference type="Pfam" id="PF13843">
    <property type="entry name" value="DDE_Tnp_1_7"/>
    <property type="match status" value="1"/>
</dbReference>
<reference evidence="3" key="1">
    <citation type="submission" date="2025-08" db="UniProtKB">
        <authorList>
            <consortium name="Ensembl"/>
        </authorList>
    </citation>
    <scope>IDENTIFICATION</scope>
</reference>
<dbReference type="InterPro" id="IPR029526">
    <property type="entry name" value="PGBD"/>
</dbReference>
<dbReference type="PANTHER" id="PTHR46599">
    <property type="entry name" value="PIGGYBAC TRANSPOSABLE ELEMENT-DERIVED PROTEIN 4"/>
    <property type="match status" value="1"/>
</dbReference>
<reference evidence="3" key="2">
    <citation type="submission" date="2025-09" db="UniProtKB">
        <authorList>
            <consortium name="Ensembl"/>
        </authorList>
    </citation>
    <scope>IDENTIFICATION</scope>
</reference>
<accession>A0A8C6SX46</accession>
<evidence type="ECO:0000313" key="4">
    <source>
        <dbReference type="Proteomes" id="UP000694523"/>
    </source>
</evidence>
<dbReference type="Ensembl" id="ENSNMLT00000014673.1">
    <property type="protein sequence ID" value="ENSNMLP00000013020.1"/>
    <property type="gene ID" value="ENSNMLG00000008789.1"/>
</dbReference>
<organism evidence="3 4">
    <name type="scientific">Neogobius melanostomus</name>
    <name type="common">round goby</name>
    <dbReference type="NCBI Taxonomy" id="47308"/>
    <lineage>
        <taxon>Eukaryota</taxon>
        <taxon>Metazoa</taxon>
        <taxon>Chordata</taxon>
        <taxon>Craniata</taxon>
        <taxon>Vertebrata</taxon>
        <taxon>Euteleostomi</taxon>
        <taxon>Actinopterygii</taxon>
        <taxon>Neopterygii</taxon>
        <taxon>Teleostei</taxon>
        <taxon>Neoteleostei</taxon>
        <taxon>Acanthomorphata</taxon>
        <taxon>Gobiaria</taxon>
        <taxon>Gobiiformes</taxon>
        <taxon>Gobioidei</taxon>
        <taxon>Gobiidae</taxon>
        <taxon>Benthophilinae</taxon>
        <taxon>Neogobiini</taxon>
        <taxon>Neogobius</taxon>
    </lineage>
</organism>
<proteinExistence type="predicted"/>
<keyword evidence="4" id="KW-1185">Reference proteome</keyword>
<dbReference type="PANTHER" id="PTHR46599:SF3">
    <property type="entry name" value="PIGGYBAC TRANSPOSABLE ELEMENT-DERIVED PROTEIN 4"/>
    <property type="match status" value="1"/>
</dbReference>
<name>A0A8C6SX46_9GOBI</name>